<name>A0A2A2LTW7_9BILA</name>
<evidence type="ECO:0000313" key="2">
    <source>
        <dbReference type="Proteomes" id="UP000218231"/>
    </source>
</evidence>
<gene>
    <name evidence="1" type="ORF">WR25_16680</name>
</gene>
<reference evidence="1 2" key="1">
    <citation type="journal article" date="2017" name="Curr. Biol.">
        <title>Genome architecture and evolution of a unichromosomal asexual nematode.</title>
        <authorList>
            <person name="Fradin H."/>
            <person name="Zegar C."/>
            <person name="Gutwein M."/>
            <person name="Lucas J."/>
            <person name="Kovtun M."/>
            <person name="Corcoran D."/>
            <person name="Baugh L.R."/>
            <person name="Kiontke K."/>
            <person name="Gunsalus K."/>
            <person name="Fitch D.H."/>
            <person name="Piano F."/>
        </authorList>
    </citation>
    <scope>NUCLEOTIDE SEQUENCE [LARGE SCALE GENOMIC DNA]</scope>
    <source>
        <strain evidence="1">PF1309</strain>
    </source>
</reference>
<accession>A0A2A2LTW7</accession>
<dbReference type="EMBL" id="LIAE01006434">
    <property type="protein sequence ID" value="PAV89643.1"/>
    <property type="molecule type" value="Genomic_DNA"/>
</dbReference>
<evidence type="ECO:0000313" key="1">
    <source>
        <dbReference type="EMBL" id="PAV89643.1"/>
    </source>
</evidence>
<keyword evidence="2" id="KW-1185">Reference proteome</keyword>
<sequence>MRGYERREGKGVWDWLRSKQEEEGTQLYGREGVLDVRGCKQRRGDEKMPAIQHYICSVPVPLWSLTRSLCLSVCPGLLEAVAGDCGFGVRLWLIMRANKHRVEWGVGLTTIEGEEFFGLDA</sequence>
<comment type="caution">
    <text evidence="1">The sequence shown here is derived from an EMBL/GenBank/DDBJ whole genome shotgun (WGS) entry which is preliminary data.</text>
</comment>
<organism evidence="1 2">
    <name type="scientific">Diploscapter pachys</name>
    <dbReference type="NCBI Taxonomy" id="2018661"/>
    <lineage>
        <taxon>Eukaryota</taxon>
        <taxon>Metazoa</taxon>
        <taxon>Ecdysozoa</taxon>
        <taxon>Nematoda</taxon>
        <taxon>Chromadorea</taxon>
        <taxon>Rhabditida</taxon>
        <taxon>Rhabditina</taxon>
        <taxon>Rhabditomorpha</taxon>
        <taxon>Rhabditoidea</taxon>
        <taxon>Rhabditidae</taxon>
        <taxon>Diploscapter</taxon>
    </lineage>
</organism>
<dbReference type="Proteomes" id="UP000218231">
    <property type="component" value="Unassembled WGS sequence"/>
</dbReference>
<dbReference type="AlphaFoldDB" id="A0A2A2LTW7"/>
<protein>
    <submittedName>
        <fullName evidence="1">Uncharacterized protein</fullName>
    </submittedName>
</protein>
<proteinExistence type="predicted"/>